<dbReference type="STRING" id="1141098.A0A1Y2DQG0"/>
<feature type="compositionally biased region" description="Polar residues" evidence="1">
    <location>
        <begin position="683"/>
        <end position="697"/>
    </location>
</feature>
<evidence type="ECO:0000313" key="2">
    <source>
        <dbReference type="EMBL" id="ORY61531.1"/>
    </source>
</evidence>
<feature type="compositionally biased region" description="Polar residues" evidence="1">
    <location>
        <begin position="865"/>
        <end position="876"/>
    </location>
</feature>
<gene>
    <name evidence="2" type="ORF">BCR38DRAFT_411397</name>
</gene>
<name>A0A1Y2DQG0_9PEZI</name>
<feature type="compositionally biased region" description="Polar residues" evidence="1">
    <location>
        <begin position="240"/>
        <end position="251"/>
    </location>
</feature>
<feature type="region of interest" description="Disordered" evidence="1">
    <location>
        <begin position="191"/>
        <end position="211"/>
    </location>
</feature>
<dbReference type="RefSeq" id="XP_040713608.1">
    <property type="nucleotide sequence ID" value="XM_040858575.1"/>
</dbReference>
<organism evidence="2 3">
    <name type="scientific">Pseudomassariella vexata</name>
    <dbReference type="NCBI Taxonomy" id="1141098"/>
    <lineage>
        <taxon>Eukaryota</taxon>
        <taxon>Fungi</taxon>
        <taxon>Dikarya</taxon>
        <taxon>Ascomycota</taxon>
        <taxon>Pezizomycotina</taxon>
        <taxon>Sordariomycetes</taxon>
        <taxon>Xylariomycetidae</taxon>
        <taxon>Amphisphaeriales</taxon>
        <taxon>Pseudomassariaceae</taxon>
        <taxon>Pseudomassariella</taxon>
    </lineage>
</organism>
<feature type="compositionally biased region" description="Basic and acidic residues" evidence="1">
    <location>
        <begin position="595"/>
        <end position="612"/>
    </location>
</feature>
<feature type="region of interest" description="Disordered" evidence="1">
    <location>
        <begin position="1"/>
        <end position="26"/>
    </location>
</feature>
<feature type="compositionally biased region" description="Polar residues" evidence="1">
    <location>
        <begin position="830"/>
        <end position="840"/>
    </location>
</feature>
<dbReference type="InParanoid" id="A0A1Y2DQG0"/>
<feature type="region of interest" description="Disordered" evidence="1">
    <location>
        <begin position="364"/>
        <end position="536"/>
    </location>
</feature>
<evidence type="ECO:0000256" key="1">
    <source>
        <dbReference type="SAM" id="MobiDB-lite"/>
    </source>
</evidence>
<feature type="compositionally biased region" description="Basic residues" evidence="1">
    <location>
        <begin position="815"/>
        <end position="828"/>
    </location>
</feature>
<protein>
    <submittedName>
        <fullName evidence="2">Uncharacterized protein</fullName>
    </submittedName>
</protein>
<feature type="region of interest" description="Disordered" evidence="1">
    <location>
        <begin position="240"/>
        <end position="261"/>
    </location>
</feature>
<dbReference type="EMBL" id="MCFJ01000010">
    <property type="protein sequence ID" value="ORY61531.1"/>
    <property type="molecule type" value="Genomic_DNA"/>
</dbReference>
<feature type="region of interest" description="Disordered" evidence="1">
    <location>
        <begin position="811"/>
        <end position="840"/>
    </location>
</feature>
<feature type="region of interest" description="Disordered" evidence="1">
    <location>
        <begin position="859"/>
        <end position="915"/>
    </location>
</feature>
<evidence type="ECO:0000313" key="3">
    <source>
        <dbReference type="Proteomes" id="UP000193689"/>
    </source>
</evidence>
<feature type="compositionally biased region" description="Low complexity" evidence="1">
    <location>
        <begin position="406"/>
        <end position="427"/>
    </location>
</feature>
<keyword evidence="3" id="KW-1185">Reference proteome</keyword>
<proteinExistence type="predicted"/>
<feature type="compositionally biased region" description="Low complexity" evidence="1">
    <location>
        <begin position="898"/>
        <end position="909"/>
    </location>
</feature>
<feature type="region of interest" description="Disordered" evidence="1">
    <location>
        <begin position="956"/>
        <end position="1020"/>
    </location>
</feature>
<dbReference type="OrthoDB" id="5244050at2759"/>
<comment type="caution">
    <text evidence="2">The sequence shown here is derived from an EMBL/GenBank/DDBJ whole genome shotgun (WGS) entry which is preliminary data.</text>
</comment>
<feature type="compositionally biased region" description="Polar residues" evidence="1">
    <location>
        <begin position="439"/>
        <end position="449"/>
    </location>
</feature>
<feature type="region of interest" description="Disordered" evidence="1">
    <location>
        <begin position="665"/>
        <end position="769"/>
    </location>
</feature>
<sequence length="1020" mass="110815">MGHKSKFTFPVPGRRSKQSSAPANISAPLTKAQRILGTGEINIDAPMLPRGDPRPWDASSMSGISISVSDSSVTNTNDHHMGFLGEEDDELRAIRHGPGQMTWDQESDIIPVHLRSGLGEAARTLRMQRSAMTLGREYMTDGSSLRRRQSSSSTILTYYEKNKVPLSISQQTSSSAMAKGLPTKASNVLDVDGKLGDATGSKKKKPSRLDLSLLRSRSRKRGLAPVGPVLGNDYVMASPTSMSPVSAQDTSAPPLPQRGLSHKTSMRSWRQAAGGVISPLTNNPSRMRGTNDVSGLQQLHDHYEQVSMRQVPWIPRPPQFEPLTLGSALEPSPALASPVTLAAPLASHPVILQSGECWHAHARKDSTGSRNTMGSGGSRMALPSHLTPSQDYASSLSSRHTRTSKTSKTSRTLDSDLQQNSVLSLSDSESDEDDFSETGPKSSVSSHGNLSHDDVFAPSIVETRKSPLSGPPVVPTAESDKAKHTDFTPLNDYLTIPGSSSSSSGRGPSTRMPSNGTLRSNSSSTSTTTAIPHVSSVVAPGRSSHFSVMSNSTIDSISPPPKGYGVHEAKAISIVPLTSTAEAAMAGVLPQTPKSTERARMAPIPERHRKSDQPTPPLSPANMEAYLRSAASMPEEGDKVEDGHNARYMAVTKQEEMLLAALRAKKAKMRESTHTDVEAARSSRGTSNASGRSSNASHSRDGSGVVPEIVDKPKVMDSSSAHLGPRPPMFPSRSSSLLPGLKDLTKINGGTQGRKTHKTSPRAPGVSAPIDRSELTRKRFELALQRVREQGTFKERQEERQRLHQIELQKEQQHHRYPYHSQQHHRYPYHSQQKQPQHPYQNHLEESIPLYLDRSKNKGHAAISPSATSDFINFSGDSDDDEPSQPLSRRSNLDMPDYAYSKRSSASSRQESNIFNSRSPFEIQLQRLPQDANYDIDADDHEHDFDGFSDVMEHDSLGSLRGPGTARPDSPVSLAPGNRNRLYVPGQGHIRGKKSAVRLSAVGRAPSPGPLENPWWGDDD</sequence>
<dbReference type="Proteomes" id="UP000193689">
    <property type="component" value="Unassembled WGS sequence"/>
</dbReference>
<feature type="compositionally biased region" description="Low complexity" evidence="1">
    <location>
        <begin position="497"/>
        <end position="514"/>
    </location>
</feature>
<accession>A0A1Y2DQG0</accession>
<reference evidence="2 3" key="1">
    <citation type="submission" date="2016-07" db="EMBL/GenBank/DDBJ databases">
        <title>Pervasive Adenine N6-methylation of Active Genes in Fungi.</title>
        <authorList>
            <consortium name="DOE Joint Genome Institute"/>
            <person name="Mondo S.J."/>
            <person name="Dannebaum R.O."/>
            <person name="Kuo R.C."/>
            <person name="Labutti K."/>
            <person name="Haridas S."/>
            <person name="Kuo A."/>
            <person name="Salamov A."/>
            <person name="Ahrendt S.R."/>
            <person name="Lipzen A."/>
            <person name="Sullivan W."/>
            <person name="Andreopoulos W.B."/>
            <person name="Clum A."/>
            <person name="Lindquist E."/>
            <person name="Daum C."/>
            <person name="Ramamoorthy G.K."/>
            <person name="Gryganskyi A."/>
            <person name="Culley D."/>
            <person name="Magnuson J.K."/>
            <person name="James T.Y."/>
            <person name="O'Malley M.A."/>
            <person name="Stajich J.E."/>
            <person name="Spatafora J.W."/>
            <person name="Visel A."/>
            <person name="Grigoriev I.V."/>
        </authorList>
    </citation>
    <scope>NUCLEOTIDE SEQUENCE [LARGE SCALE GENOMIC DNA]</scope>
    <source>
        <strain evidence="2 3">CBS 129021</strain>
    </source>
</reference>
<feature type="region of interest" description="Disordered" evidence="1">
    <location>
        <begin position="592"/>
        <end position="621"/>
    </location>
</feature>
<feature type="compositionally biased region" description="Basic and acidic residues" evidence="1">
    <location>
        <begin position="669"/>
        <end position="681"/>
    </location>
</feature>
<dbReference type="AlphaFoldDB" id="A0A1Y2DQG0"/>
<dbReference type="GeneID" id="63774787"/>